<evidence type="ECO:0000256" key="5">
    <source>
        <dbReference type="ARBA" id="ARBA00022989"/>
    </source>
</evidence>
<evidence type="ECO:0000256" key="6">
    <source>
        <dbReference type="ARBA" id="ARBA00023136"/>
    </source>
</evidence>
<dbReference type="PANTHER" id="PTHR30106">
    <property type="entry name" value="INNER MEMBRANE PROTEIN YEIH-RELATED"/>
    <property type="match status" value="1"/>
</dbReference>
<feature type="transmembrane region" description="Helical" evidence="7">
    <location>
        <begin position="154"/>
        <end position="176"/>
    </location>
</feature>
<reference evidence="8 9" key="1">
    <citation type="journal article" date="2014" name="Genome Announc.">
        <title>Draft genome sequences of eight enterohepatic helicobacter species isolated from both laboratory and wild rodents.</title>
        <authorList>
            <person name="Sheh A."/>
            <person name="Shen Z."/>
            <person name="Fox J.G."/>
        </authorList>
    </citation>
    <scope>NUCLEOTIDE SEQUENCE [LARGE SCALE GENOMIC DNA]</scope>
    <source>
        <strain evidence="8 9">ATCC 49310</strain>
    </source>
</reference>
<organism evidence="8 9">
    <name type="scientific">Helicobacter trogontum</name>
    <dbReference type="NCBI Taxonomy" id="50960"/>
    <lineage>
        <taxon>Bacteria</taxon>
        <taxon>Pseudomonadati</taxon>
        <taxon>Campylobacterota</taxon>
        <taxon>Epsilonproteobacteria</taxon>
        <taxon>Campylobacterales</taxon>
        <taxon>Helicobacteraceae</taxon>
        <taxon>Helicobacter</taxon>
    </lineage>
</organism>
<proteinExistence type="inferred from homology"/>
<evidence type="ECO:0000256" key="2">
    <source>
        <dbReference type="ARBA" id="ARBA00007977"/>
    </source>
</evidence>
<evidence type="ECO:0000313" key="9">
    <source>
        <dbReference type="Proteomes" id="UP000029861"/>
    </source>
</evidence>
<feature type="transmembrane region" description="Helical" evidence="7">
    <location>
        <begin position="123"/>
        <end position="142"/>
    </location>
</feature>
<evidence type="ECO:0000256" key="7">
    <source>
        <dbReference type="SAM" id="Phobius"/>
    </source>
</evidence>
<dbReference type="PANTHER" id="PTHR30106:SF2">
    <property type="entry name" value="UPF0324 INNER MEMBRANE PROTEIN YEIH"/>
    <property type="match status" value="1"/>
</dbReference>
<dbReference type="EMBL" id="JRPK02000009">
    <property type="protein sequence ID" value="TLD98639.1"/>
    <property type="molecule type" value="Genomic_DNA"/>
</dbReference>
<feature type="transmembrane region" description="Helical" evidence="7">
    <location>
        <begin position="31"/>
        <end position="51"/>
    </location>
</feature>
<keyword evidence="4 7" id="KW-0812">Transmembrane</keyword>
<feature type="transmembrane region" description="Helical" evidence="7">
    <location>
        <begin position="7"/>
        <end position="25"/>
    </location>
</feature>
<comment type="subcellular location">
    <subcellularLocation>
        <location evidence="1">Cell membrane</location>
        <topology evidence="1">Multi-pass membrane protein</topology>
    </subcellularLocation>
</comment>
<keyword evidence="3" id="KW-1003">Cell membrane</keyword>
<keyword evidence="5 7" id="KW-1133">Transmembrane helix</keyword>
<comment type="caution">
    <text evidence="8">The sequence shown here is derived from an EMBL/GenBank/DDBJ whole genome shotgun (WGS) entry which is preliminary data.</text>
</comment>
<evidence type="ECO:0000256" key="4">
    <source>
        <dbReference type="ARBA" id="ARBA00022692"/>
    </source>
</evidence>
<evidence type="ECO:0000256" key="3">
    <source>
        <dbReference type="ARBA" id="ARBA00022475"/>
    </source>
</evidence>
<evidence type="ECO:0000256" key="1">
    <source>
        <dbReference type="ARBA" id="ARBA00004651"/>
    </source>
</evidence>
<accession>A0A4U8TEY6</accession>
<feature type="transmembrane region" description="Helical" evidence="7">
    <location>
        <begin position="92"/>
        <end position="111"/>
    </location>
</feature>
<feature type="transmembrane region" description="Helical" evidence="7">
    <location>
        <begin position="215"/>
        <end position="237"/>
    </location>
</feature>
<feature type="transmembrane region" description="Helical" evidence="7">
    <location>
        <begin position="309"/>
        <end position="331"/>
    </location>
</feature>
<feature type="transmembrane region" description="Helical" evidence="7">
    <location>
        <begin position="58"/>
        <end position="80"/>
    </location>
</feature>
<keyword evidence="6 7" id="KW-0472">Membrane</keyword>
<comment type="similarity">
    <text evidence="2">Belongs to the UPF0324 family.</text>
</comment>
<evidence type="ECO:0000313" key="8">
    <source>
        <dbReference type="EMBL" id="TLD98639.1"/>
    </source>
</evidence>
<feature type="transmembrane region" description="Helical" evidence="7">
    <location>
        <begin position="274"/>
        <end position="297"/>
    </location>
</feature>
<sequence>MQININYMLGIAIVAILAALSIGIAKIPAVAALSLSPLIVGILLGVLLSFVYRKKQDVVGLGVTFSAKKILRFGIILYGFNISIAEIGQVGFIGIVACIFVVAIVMGLGVWIGVKWLKLDRDIAILVSGGSAICGAAAVLALEFSLRSEAYKGVIAVGTVVIFGLIAMFLYPILYASGIIPFTHAQEGLYIGLTLHEVANVVGAGGAISPECANFALITKMIRVILLIPLLLIIPLLCSRTQGTGGKKLHIPWFAFGFLGVVILHSYIDFSDNIVMACKFVSAFCLTMAMSALGLQIDFKKFKSAGGGAFMLAFILFILLCVGSFFLVYGLTTLGYF</sequence>
<dbReference type="Proteomes" id="UP000029861">
    <property type="component" value="Unassembled WGS sequence"/>
</dbReference>
<feature type="transmembrane region" description="Helical" evidence="7">
    <location>
        <begin position="188"/>
        <end position="209"/>
    </location>
</feature>
<protein>
    <submittedName>
        <fullName evidence="8">Putative sulfate exporter family transporter</fullName>
    </submittedName>
</protein>
<dbReference type="InterPro" id="IPR018383">
    <property type="entry name" value="UPF0324_pro"/>
</dbReference>
<dbReference type="Pfam" id="PF03601">
    <property type="entry name" value="Cons_hypoth698"/>
    <property type="match status" value="1"/>
</dbReference>
<dbReference type="AlphaFoldDB" id="A0A4U8TEY6"/>
<feature type="transmembrane region" description="Helical" evidence="7">
    <location>
        <begin position="249"/>
        <end position="268"/>
    </location>
</feature>
<gene>
    <name evidence="8" type="ORF">LS80_004125</name>
</gene>
<dbReference type="GO" id="GO:0005886">
    <property type="term" value="C:plasma membrane"/>
    <property type="evidence" value="ECO:0007669"/>
    <property type="project" value="UniProtKB-SubCell"/>
</dbReference>
<dbReference type="RefSeq" id="WP_104742246.1">
    <property type="nucleotide sequence ID" value="NZ_FZNF01000042.1"/>
</dbReference>
<name>A0A4U8TEY6_9HELI</name>